<dbReference type="GO" id="GO:0007018">
    <property type="term" value="P:microtubule-based movement"/>
    <property type="evidence" value="ECO:0007669"/>
    <property type="project" value="InterPro"/>
</dbReference>
<evidence type="ECO:0000256" key="8">
    <source>
        <dbReference type="SAM" id="Coils"/>
    </source>
</evidence>
<keyword evidence="3 7" id="KW-0067">ATP-binding</keyword>
<feature type="domain" description="Kinesin motor" evidence="10">
    <location>
        <begin position="383"/>
        <end position="502"/>
    </location>
</feature>
<comment type="similarity">
    <text evidence="6">Belongs to the TRAFAC class myosin-kinesin ATPase superfamily. Kinesin family. KIN-12 subfamily.</text>
</comment>
<evidence type="ECO:0000256" key="7">
    <source>
        <dbReference type="PROSITE-ProRule" id="PRU00283"/>
    </source>
</evidence>
<feature type="compositionally biased region" description="Polar residues" evidence="9">
    <location>
        <begin position="2265"/>
        <end position="2284"/>
    </location>
</feature>
<dbReference type="Gene3D" id="3.40.850.10">
    <property type="entry name" value="Kinesin motor domain"/>
    <property type="match status" value="2"/>
</dbReference>
<evidence type="ECO:0000259" key="10">
    <source>
        <dbReference type="PROSITE" id="PS50067"/>
    </source>
</evidence>
<dbReference type="PRINTS" id="PR00380">
    <property type="entry name" value="KINESINHEAVY"/>
</dbReference>
<evidence type="ECO:0000256" key="3">
    <source>
        <dbReference type="ARBA" id="ARBA00022840"/>
    </source>
</evidence>
<evidence type="ECO:0000313" key="11">
    <source>
        <dbReference type="EMBL" id="CAE5967606.1"/>
    </source>
</evidence>
<evidence type="ECO:0000256" key="2">
    <source>
        <dbReference type="ARBA" id="ARBA00022741"/>
    </source>
</evidence>
<feature type="coiled-coil region" evidence="8">
    <location>
        <begin position="660"/>
        <end position="687"/>
    </location>
</feature>
<feature type="coiled-coil region" evidence="8">
    <location>
        <begin position="1204"/>
        <end position="1263"/>
    </location>
</feature>
<reference evidence="11" key="1">
    <citation type="submission" date="2021-01" db="EMBL/GenBank/DDBJ databases">
        <authorList>
            <person name="Bezrukov I."/>
        </authorList>
    </citation>
    <scope>NUCLEOTIDE SEQUENCE</scope>
</reference>
<evidence type="ECO:0000256" key="6">
    <source>
        <dbReference type="ARBA" id="ARBA00034488"/>
    </source>
</evidence>
<feature type="binding site" evidence="7">
    <location>
        <begin position="464"/>
        <end position="471"/>
    </location>
    <ligand>
        <name>ATP</name>
        <dbReference type="ChEBI" id="CHEBI:30616"/>
    </ligand>
</feature>
<feature type="coiled-coil region" evidence="8">
    <location>
        <begin position="1872"/>
        <end position="1927"/>
    </location>
</feature>
<dbReference type="PANTHER" id="PTHR37739">
    <property type="entry name" value="KINESIN-LIKE PROTEIN KIN-12D"/>
    <property type="match status" value="1"/>
</dbReference>
<dbReference type="Pfam" id="PF00225">
    <property type="entry name" value="Kinesin"/>
    <property type="match status" value="1"/>
</dbReference>
<feature type="region of interest" description="Disordered" evidence="9">
    <location>
        <begin position="2261"/>
        <end position="2284"/>
    </location>
</feature>
<organism evidence="11 12">
    <name type="scientific">Arabidopsis arenosa</name>
    <name type="common">Sand rock-cress</name>
    <name type="synonym">Cardaminopsis arenosa</name>
    <dbReference type="NCBI Taxonomy" id="38785"/>
    <lineage>
        <taxon>Eukaryota</taxon>
        <taxon>Viridiplantae</taxon>
        <taxon>Streptophyta</taxon>
        <taxon>Embryophyta</taxon>
        <taxon>Tracheophyta</taxon>
        <taxon>Spermatophyta</taxon>
        <taxon>Magnoliopsida</taxon>
        <taxon>eudicotyledons</taxon>
        <taxon>Gunneridae</taxon>
        <taxon>Pentapetalae</taxon>
        <taxon>rosids</taxon>
        <taxon>malvids</taxon>
        <taxon>Brassicales</taxon>
        <taxon>Brassicaceae</taxon>
        <taxon>Camelineae</taxon>
        <taxon>Arabidopsis</taxon>
    </lineage>
</organism>
<feature type="region of interest" description="Disordered" evidence="9">
    <location>
        <begin position="294"/>
        <end position="333"/>
    </location>
</feature>
<dbReference type="GO" id="GO:0005524">
    <property type="term" value="F:ATP binding"/>
    <property type="evidence" value="ECO:0007669"/>
    <property type="project" value="UniProtKB-UniRule"/>
</dbReference>
<gene>
    <name evidence="11" type="ORF">AARE701A_LOCUS7435</name>
</gene>
<sequence>MFNCSTDLFFTTPSGSYKVQSIDYEKKTMVIFDPAMSTCSILQPHHDFKMADIQNALIRPSYDTVFALFNCSNDSPVHNRYRNLCFNAAGHSCDELYSSCTSFRIFNTTSPSGNSTIRTTPYCCFTSYDTVRVMSMNILDCSHYTTVIDNGKMRGVAPLDWSYGIELSFSAPEIGCDRCRKSGGTCGFDAETEIFLCQCSGSNNNPTRECGGAFEFESSSYSSRLLKESTSSRSTIMSRNVPRIEMPESEENEFASLSLFSPSRAPLNSIPDPSQIQKANHLPDFDLVQKLEATRAQHHSNPKIVNRNGKSRSEPNSAQSTPTRNGARVSLGGGCATGARVLQSFGGRGRIPRGISMAESVSFAETTPHFELNEDHSFWKEHNVQVLIRLRPLSTMERASQGHGRCLKQESPQTLVWLGHPETRFTFDHVASETISQEKLFHVAGLPMVENCLSGYNSCVFAYGQTGSGKTYTMMGEISEAEGSLGEDCGVTARIFEYLFSRIKMGATNRKIAATRMNSESSRSHSVFTCTIESLWERDSLTRSRFARLNLVDLAGSERQKSSGAEGDRLKEAANINKSLSTLGLVIMSLVDLAHGKHRHVPYRDSRLTFLLQDSLGGNSKTMIIANVSPSLCSTNETLSTLKFAQRAKLIQNNVVAKVNEDASGDVTALQQEIRKLKVQLSSLLKNHDSCGALSDCISSHEESRYSGTCKVAGETRQDKCHCQVHNSLRMKVKNMKDNLIGALRREKIAESALQKSEAEIERIDCLVRGMEEDAKHIKIMLSLREEKVGEMEFCTSGPLMTKDCLIEENKTLKGEIKLLRDSIDKNPELTRLALENIKLQEQLQRYQKFFEHGEREALLAEVTGLRDQLLDVLEAKDESFSKHVMKENEMEKEFEDCRNMNSSLIRELDEIQAGLGRNLNFDQIQSNFDASSTSGAEQVNHAHTRLMAETMPTISETQEEVAISESKNCSNIGNSDGNRVRLINELQDVLEENDGSMNMLTNRSRMEREVIPRIEGYDTELSGMVNNRDALVKTDQGIDRSILQYKLGKLMKDLEEARTLNCQYEKEHKSQLSQQEDIEVVREQVETETARTILELQEEVIALQSEFQRRICNLTEENQSMKDTITAREAEIGALNHDWEKATLELTNFIVDGSKSIKNASTQIESIICSFPQVNAWIGDYVEKAAKNCIKKEETILLLQKSLEDARILVEEMNLKLNSLKGATIALNEFQLGGNAATTEEAFNLNNDVDRMSNEVDTLESDLKAKQYSILKTERHAEAAFSVKKWLADSRKQHQMLEKVQDQSVKEFGTLSSISASPSAEWNADISLSKDGYLSDATYPKGDELSTSSSDFSNCRWQHDCALNVKCQGVSSSESDAQECNNKTTSAALIAKKGSAHYVYCGEGRQSVEKPMTIMMGRAETEYKCSNPLSSEVNTGLMQRMDPVRSFFDRFEEVSATMKEADLTICELVKANEKSNNVTEMWLQTHEELMVKEKYLMDDLEQVKSTLSACEEENQILLNQTHSTLADMENSVSLLEEYFQEMKRGVEETLEALFSHVLLAGKELLQLISNSRPSLEQIVSEAMEREFTMYATYQCHIGKLIDQILDQRKQVITPHLSGQQSVKINAIGYNAEDEVTGNQNKAETVTGLENDEVVQSHESLLDENLYLKKELERKQALFEGLLFDFRLLQESASNKRDLKNEMDELFDALCKVQLELELKASQVHDLFVHNENLENCSIDLKTALFTSQSDLEQAKERIQILAEQNDELRVLVSDLCTEKVAAEEGLDEQKDLVKRLEKEILHLTTTAEKQLLSAVKSIEENLKKTSDEKDQLVDEICSLNNKLELAYAIADEKEAIAVEARQESEASKIYAEQKEEEVKILEISVEELERTINILERRVYDMDEEVKRHRTTQDSLETELQALRQRLFRFETFTGVVTTNESTEEYKSHISRSTELQGAHSQIQVLQKEVAEQTKEIKQLKEYISEILLHSEAQASAYQEKYKTLEVMIRDFKLEDSSSSAAETISHKPEKSSIRSRGSSSPFRCIVGLVQQMKLEKDQELTMARVRVEELESLLAVKQREVCTLNTRIAAADSMTHDVIRDLLGVKMDITSYVELIDQHQVQRLVEEAQQHAEEILSKEQEIISLKGHIDHLVKDRQSCMSELNKKDTDVLATQISLDQLQERVQLLSMQNEMLKNDKSNLLRKLAELDRTVHDARASNHRASQTTKDTVSFKLADTDYTKRLENAQKLLSHANNELAKYRKTSNNHPSTRTQGQSSGTRYR</sequence>
<feature type="region of interest" description="Disordered" evidence="9">
    <location>
        <begin position="2021"/>
        <end position="2040"/>
    </location>
</feature>
<evidence type="ECO:0000256" key="5">
    <source>
        <dbReference type="ARBA" id="ARBA00023175"/>
    </source>
</evidence>
<dbReference type="SUPFAM" id="SSF52540">
    <property type="entry name" value="P-loop containing nucleoside triphosphate hydrolases"/>
    <property type="match status" value="1"/>
</dbReference>
<keyword evidence="1" id="KW-0493">Microtubule</keyword>
<dbReference type="InterPro" id="IPR001752">
    <property type="entry name" value="Kinesin_motor_dom"/>
</dbReference>
<dbReference type="SMART" id="SM00129">
    <property type="entry name" value="KISc"/>
    <property type="match status" value="1"/>
</dbReference>
<dbReference type="GO" id="GO:0008017">
    <property type="term" value="F:microtubule binding"/>
    <property type="evidence" value="ECO:0007669"/>
    <property type="project" value="InterPro"/>
</dbReference>
<dbReference type="EMBL" id="LR999453">
    <property type="protein sequence ID" value="CAE5967606.1"/>
    <property type="molecule type" value="Genomic_DNA"/>
</dbReference>
<evidence type="ECO:0000256" key="1">
    <source>
        <dbReference type="ARBA" id="ARBA00022701"/>
    </source>
</evidence>
<comment type="caution">
    <text evidence="7">Lacks conserved residue(s) required for the propagation of feature annotation.</text>
</comment>
<keyword evidence="4 8" id="KW-0175">Coiled coil</keyword>
<evidence type="ECO:0000313" key="12">
    <source>
        <dbReference type="Proteomes" id="UP000682877"/>
    </source>
</evidence>
<keyword evidence="2 7" id="KW-0547">Nucleotide-binding</keyword>
<dbReference type="PROSITE" id="PS00411">
    <property type="entry name" value="KINESIN_MOTOR_1"/>
    <property type="match status" value="1"/>
</dbReference>
<dbReference type="GO" id="GO:0005874">
    <property type="term" value="C:microtubule"/>
    <property type="evidence" value="ECO:0007669"/>
    <property type="project" value="UniProtKB-KW"/>
</dbReference>
<feature type="compositionally biased region" description="Polar residues" evidence="9">
    <location>
        <begin position="314"/>
        <end position="324"/>
    </location>
</feature>
<protein>
    <recommendedName>
        <fullName evidence="10">Kinesin motor domain-containing protein</fullName>
    </recommendedName>
</protein>
<dbReference type="PROSITE" id="PS50067">
    <property type="entry name" value="KINESIN_MOTOR_2"/>
    <property type="match status" value="2"/>
</dbReference>
<keyword evidence="5 7" id="KW-0505">Motor protein</keyword>
<accession>A0A8S1ZY84</accession>
<evidence type="ECO:0000256" key="4">
    <source>
        <dbReference type="ARBA" id="ARBA00023054"/>
    </source>
</evidence>
<dbReference type="InterPro" id="IPR044986">
    <property type="entry name" value="KIF15/KIN-12"/>
</dbReference>
<dbReference type="InterPro" id="IPR027417">
    <property type="entry name" value="P-loop_NTPase"/>
</dbReference>
<dbReference type="Proteomes" id="UP000682877">
    <property type="component" value="Chromosome 3"/>
</dbReference>
<dbReference type="PANTHER" id="PTHR37739:SF18">
    <property type="entry name" value="KINESIN-LIKE PROTEIN KIN-12C"/>
    <property type="match status" value="1"/>
</dbReference>
<dbReference type="InterPro" id="IPR019821">
    <property type="entry name" value="Kinesin_motor_CS"/>
</dbReference>
<feature type="coiled-coil region" evidence="8">
    <location>
        <begin position="1752"/>
        <end position="1836"/>
    </location>
</feature>
<dbReference type="InterPro" id="IPR036961">
    <property type="entry name" value="Kinesin_motor_dom_sf"/>
</dbReference>
<dbReference type="GO" id="GO:0003777">
    <property type="term" value="F:microtubule motor activity"/>
    <property type="evidence" value="ECO:0007669"/>
    <property type="project" value="InterPro"/>
</dbReference>
<evidence type="ECO:0000256" key="9">
    <source>
        <dbReference type="SAM" id="MobiDB-lite"/>
    </source>
</evidence>
<feature type="coiled-coil region" evidence="8">
    <location>
        <begin position="1957"/>
        <end position="1984"/>
    </location>
</feature>
<proteinExistence type="inferred from homology"/>
<name>A0A8S1ZY84_ARAAE</name>
<feature type="coiled-coil region" evidence="8">
    <location>
        <begin position="2179"/>
        <end position="2220"/>
    </location>
</feature>
<feature type="domain" description="Kinesin motor" evidence="10">
    <location>
        <begin position="503"/>
        <end position="651"/>
    </location>
</feature>
<keyword evidence="12" id="KW-1185">Reference proteome</keyword>